<keyword evidence="2" id="KW-1185">Reference proteome</keyword>
<reference evidence="1 2" key="1">
    <citation type="submission" date="2017-04" db="EMBL/GenBank/DDBJ databases">
        <authorList>
            <person name="Afonso C.L."/>
            <person name="Miller P.J."/>
            <person name="Scott M.A."/>
            <person name="Spackman E."/>
            <person name="Goraichik I."/>
            <person name="Dimitrov K.M."/>
            <person name="Suarez D.L."/>
            <person name="Swayne D.E."/>
        </authorList>
    </citation>
    <scope>NUCLEOTIDE SEQUENCE [LARGE SCALE GENOMIC DNA]</scope>
    <source>
        <strain evidence="1 2">11</strain>
    </source>
</reference>
<protein>
    <submittedName>
        <fullName evidence="1">Uncharacterized protein</fullName>
    </submittedName>
</protein>
<proteinExistence type="predicted"/>
<organism evidence="1 2">
    <name type="scientific">Paenibacillus aquistagni</name>
    <dbReference type="NCBI Taxonomy" id="1852522"/>
    <lineage>
        <taxon>Bacteria</taxon>
        <taxon>Bacillati</taxon>
        <taxon>Bacillota</taxon>
        <taxon>Bacilli</taxon>
        <taxon>Bacillales</taxon>
        <taxon>Paenibacillaceae</taxon>
        <taxon>Paenibacillus</taxon>
    </lineage>
</organism>
<dbReference type="AlphaFoldDB" id="A0A1X7L9I9"/>
<sequence>MIIEMDYSLHSQYMRVKDGVILDMRKLQHEFDIFIKSLKGNNYFQEYHLFKEDGGMRGFYVNVFGAEEFAAWINVEKYKEQVIWVIPKPDTEPDLVIHF</sequence>
<evidence type="ECO:0000313" key="1">
    <source>
        <dbReference type="EMBL" id="SMG50508.1"/>
    </source>
</evidence>
<gene>
    <name evidence="1" type="ORF">SAMN06295960_3128</name>
</gene>
<dbReference type="RefSeq" id="WP_085495570.1">
    <property type="nucleotide sequence ID" value="NZ_FYER01000009.1"/>
</dbReference>
<evidence type="ECO:0000313" key="2">
    <source>
        <dbReference type="Proteomes" id="UP000193834"/>
    </source>
</evidence>
<name>A0A1X7L9I9_9BACL</name>
<dbReference type="EMBL" id="FXAZ01000004">
    <property type="protein sequence ID" value="SMG50508.1"/>
    <property type="molecule type" value="Genomic_DNA"/>
</dbReference>
<accession>A0A1X7L9I9</accession>
<dbReference type="Proteomes" id="UP000193834">
    <property type="component" value="Unassembled WGS sequence"/>
</dbReference>
<dbReference type="STRING" id="1852522.SAMN06295960_3128"/>